<dbReference type="STRING" id="1586267.GCA_001418685_01450"/>
<dbReference type="Proteomes" id="UP000182761">
    <property type="component" value="Unassembled WGS sequence"/>
</dbReference>
<name>A0A0X3ARS6_9FLAO</name>
<dbReference type="InterPro" id="IPR004143">
    <property type="entry name" value="BPL_LPL_catalytic"/>
</dbReference>
<dbReference type="Pfam" id="PF03099">
    <property type="entry name" value="BPL_LplA_LipB"/>
    <property type="match status" value="1"/>
</dbReference>
<feature type="domain" description="BPL/LPL catalytic" evidence="2">
    <location>
        <begin position="12"/>
        <end position="129"/>
    </location>
</feature>
<reference evidence="3 4" key="1">
    <citation type="submission" date="2016-01" db="EMBL/GenBank/DDBJ databases">
        <authorList>
            <person name="McClelland M."/>
            <person name="Jain A."/>
            <person name="Saraogi P."/>
            <person name="Mendelson R."/>
            <person name="Westerman R."/>
            <person name="SanMiguel P."/>
            <person name="Csonka L."/>
        </authorList>
    </citation>
    <scope>NUCLEOTIDE SEQUENCE [LARGE SCALE GENOMIC DNA]</scope>
    <source>
        <strain evidence="3 4">R-53146</strain>
    </source>
</reference>
<dbReference type="CDD" id="cd16442">
    <property type="entry name" value="BPL"/>
    <property type="match status" value="1"/>
</dbReference>
<dbReference type="SUPFAM" id="SSF55681">
    <property type="entry name" value="Class II aaRS and biotin synthetases"/>
    <property type="match status" value="1"/>
</dbReference>
<dbReference type="InterPro" id="IPR004408">
    <property type="entry name" value="Biotin_CoA_COase_ligase"/>
</dbReference>
<sequence length="237" mass="27478">MYLSKPMPLEYFDRIGSTNDFVRENLKRYSTNFHGVYSFNQTKGKGVNGHQWISESEKNIALTFCLTDPAIHNNYISFWVAIRVCYFIKKITKTDALIKWPNDILINKKKVSGILIEKSANTFIIGIGINVLQKEFSGVPHASSLISFSSQNYDLKELVHALMKDFKDYFHILKDPFYLLKKYNEYLFGKGKVMVFKIGETKKNGIIQKVEEDGLLEVEVENAGIMKFRIKEIEFLY</sequence>
<dbReference type="NCBIfam" id="TIGR00121">
    <property type="entry name" value="birA_ligase"/>
    <property type="match status" value="1"/>
</dbReference>
<gene>
    <name evidence="3" type="ORF">Ga0061079_10891</name>
</gene>
<dbReference type="GO" id="GO:0005737">
    <property type="term" value="C:cytoplasm"/>
    <property type="evidence" value="ECO:0007669"/>
    <property type="project" value="TreeGrafter"/>
</dbReference>
<proteinExistence type="predicted"/>
<dbReference type="Gene3D" id="3.30.930.10">
    <property type="entry name" value="Bira Bifunctional Protein, Domain 2"/>
    <property type="match status" value="1"/>
</dbReference>
<dbReference type="GO" id="GO:0004077">
    <property type="term" value="F:biotin--[biotin carboxyl-carrier protein] ligase activity"/>
    <property type="evidence" value="ECO:0007669"/>
    <property type="project" value="InterPro"/>
</dbReference>
<keyword evidence="4" id="KW-1185">Reference proteome</keyword>
<evidence type="ECO:0000313" key="4">
    <source>
        <dbReference type="Proteomes" id="UP000182761"/>
    </source>
</evidence>
<dbReference type="EMBL" id="FCOR01000008">
    <property type="protein sequence ID" value="CVK16588.1"/>
    <property type="molecule type" value="Genomic_DNA"/>
</dbReference>
<organism evidence="3 4">
    <name type="scientific">Apibacter mensalis</name>
    <dbReference type="NCBI Taxonomy" id="1586267"/>
    <lineage>
        <taxon>Bacteria</taxon>
        <taxon>Pseudomonadati</taxon>
        <taxon>Bacteroidota</taxon>
        <taxon>Flavobacteriia</taxon>
        <taxon>Flavobacteriales</taxon>
        <taxon>Weeksellaceae</taxon>
        <taxon>Apibacter</taxon>
    </lineage>
</organism>
<keyword evidence="1 3" id="KW-0436">Ligase</keyword>
<protein>
    <submittedName>
        <fullName evidence="3">BirA family transcriptional regulator, biotin operon repressor / biotin-[acetyl-CoA-carboxylase] ligase</fullName>
    </submittedName>
</protein>
<dbReference type="PANTHER" id="PTHR12835:SF5">
    <property type="entry name" value="BIOTIN--PROTEIN LIGASE"/>
    <property type="match status" value="1"/>
</dbReference>
<dbReference type="InterPro" id="IPR045864">
    <property type="entry name" value="aa-tRNA-synth_II/BPL/LPL"/>
</dbReference>
<evidence type="ECO:0000256" key="1">
    <source>
        <dbReference type="ARBA" id="ARBA00022598"/>
    </source>
</evidence>
<evidence type="ECO:0000259" key="2">
    <source>
        <dbReference type="Pfam" id="PF03099"/>
    </source>
</evidence>
<dbReference type="PANTHER" id="PTHR12835">
    <property type="entry name" value="BIOTIN PROTEIN LIGASE"/>
    <property type="match status" value="1"/>
</dbReference>
<evidence type="ECO:0000313" key="3">
    <source>
        <dbReference type="EMBL" id="CVK16588.1"/>
    </source>
</evidence>
<accession>A0A0X3ARS6</accession>
<dbReference type="AlphaFoldDB" id="A0A0X3ARS6"/>